<reference evidence="1 2" key="1">
    <citation type="submission" date="2020-06" db="EMBL/GenBank/DDBJ databases">
        <title>Dyadobacter sandarakinus sp. nov., isolated from the soil of the Arctic Yellow River Station.</title>
        <authorList>
            <person name="Zhang Y."/>
            <person name="Peng F."/>
        </authorList>
    </citation>
    <scope>NUCLEOTIDE SEQUENCE [LARGE SCALE GENOMIC DNA]</scope>
    <source>
        <strain evidence="1 2">Q3-56</strain>
    </source>
</reference>
<evidence type="ECO:0008006" key="3">
    <source>
        <dbReference type="Google" id="ProtNLM"/>
    </source>
</evidence>
<accession>A0ABX7I6M3</accession>
<sequence length="190" mass="22555">MANIISNNLKERFIDAKLEFVRENDDGKHRLVYAYFGLAIYYAQCLEEEFSLMLWTNRIINNKPSSKEDVEAINAEMDKSKKTMGQLINEVKKAYAIQNGHAQLLSNLLEKRNYLAHKYFKLHIEKFYTEIGQLEMINFFCDFIDKTIELIQNMNSYYQFQVRRLGFTESKISELKEVLRQQELERVSNL</sequence>
<organism evidence="1 2">
    <name type="scientific">Dyadobacter sandarakinus</name>
    <dbReference type="NCBI Taxonomy" id="2747268"/>
    <lineage>
        <taxon>Bacteria</taxon>
        <taxon>Pseudomonadati</taxon>
        <taxon>Bacteroidota</taxon>
        <taxon>Cytophagia</taxon>
        <taxon>Cytophagales</taxon>
        <taxon>Spirosomataceae</taxon>
        <taxon>Dyadobacter</taxon>
    </lineage>
</organism>
<evidence type="ECO:0000313" key="1">
    <source>
        <dbReference type="EMBL" id="QRR01545.1"/>
    </source>
</evidence>
<evidence type="ECO:0000313" key="2">
    <source>
        <dbReference type="Proteomes" id="UP000612680"/>
    </source>
</evidence>
<proteinExistence type="predicted"/>
<protein>
    <recommendedName>
        <fullName evidence="3">HEPN AbiU2-like domain-containing protein</fullName>
    </recommendedName>
</protein>
<dbReference type="Proteomes" id="UP000612680">
    <property type="component" value="Chromosome"/>
</dbReference>
<dbReference type="EMBL" id="CP056775">
    <property type="protein sequence ID" value="QRR01545.1"/>
    <property type="molecule type" value="Genomic_DNA"/>
</dbReference>
<gene>
    <name evidence="1" type="ORF">HWI92_11825</name>
</gene>
<keyword evidence="2" id="KW-1185">Reference proteome</keyword>
<dbReference type="RefSeq" id="WP_204664000.1">
    <property type="nucleotide sequence ID" value="NZ_CP056775.1"/>
</dbReference>
<name>A0ABX7I6M3_9BACT</name>